<protein>
    <recommendedName>
        <fullName evidence="3">Integrase core domain containing protein</fullName>
    </recommendedName>
</protein>
<name>A0ABQ7WQW5_SOLTU</name>
<keyword evidence="2" id="KW-1185">Reference proteome</keyword>
<organism evidence="1 2">
    <name type="scientific">Solanum tuberosum</name>
    <name type="common">Potato</name>
    <dbReference type="NCBI Taxonomy" id="4113"/>
    <lineage>
        <taxon>Eukaryota</taxon>
        <taxon>Viridiplantae</taxon>
        <taxon>Streptophyta</taxon>
        <taxon>Embryophyta</taxon>
        <taxon>Tracheophyta</taxon>
        <taxon>Spermatophyta</taxon>
        <taxon>Magnoliopsida</taxon>
        <taxon>eudicotyledons</taxon>
        <taxon>Gunneridae</taxon>
        <taxon>Pentapetalae</taxon>
        <taxon>asterids</taxon>
        <taxon>lamiids</taxon>
        <taxon>Solanales</taxon>
        <taxon>Solanaceae</taxon>
        <taxon>Solanoideae</taxon>
        <taxon>Solaneae</taxon>
        <taxon>Solanum</taxon>
    </lineage>
</organism>
<sequence length="185" mass="20940">MEDSIHLPTFMDPLTIPNMLLHHLDSLISKTSVDSAEASIVNNTTSNEQDVADVEIKEDFLEESTSIVASFSDTTVTAPRRSARTKNPPSWLKYFVSMIATKDVKYPSEQHMSIDHLSPVYQCYIAATSTLKEPTTFSDVVKDHRWVNVMQTEIQALESNNTWVIYDLPPSKKPIGCRWITGYTR</sequence>
<evidence type="ECO:0008006" key="3">
    <source>
        <dbReference type="Google" id="ProtNLM"/>
    </source>
</evidence>
<dbReference type="EMBL" id="JAIVGD010000001">
    <property type="protein sequence ID" value="KAH0783127.1"/>
    <property type="molecule type" value="Genomic_DNA"/>
</dbReference>
<gene>
    <name evidence="1" type="ORF">KY290_002725</name>
</gene>
<dbReference type="Proteomes" id="UP000826656">
    <property type="component" value="Unassembled WGS sequence"/>
</dbReference>
<comment type="caution">
    <text evidence="1">The sequence shown here is derived from an EMBL/GenBank/DDBJ whole genome shotgun (WGS) entry which is preliminary data.</text>
</comment>
<evidence type="ECO:0000313" key="1">
    <source>
        <dbReference type="EMBL" id="KAH0783127.1"/>
    </source>
</evidence>
<accession>A0ABQ7WQW5</accession>
<evidence type="ECO:0000313" key="2">
    <source>
        <dbReference type="Proteomes" id="UP000826656"/>
    </source>
</evidence>
<proteinExistence type="predicted"/>
<reference evidence="1 2" key="1">
    <citation type="journal article" date="2021" name="bioRxiv">
        <title>Chromosome-scale and haplotype-resolved genome assembly of a tetraploid potato cultivar.</title>
        <authorList>
            <person name="Sun H."/>
            <person name="Jiao W.-B."/>
            <person name="Krause K."/>
            <person name="Campoy J.A."/>
            <person name="Goel M."/>
            <person name="Folz-Donahue K."/>
            <person name="Kukat C."/>
            <person name="Huettel B."/>
            <person name="Schneeberger K."/>
        </authorList>
    </citation>
    <scope>NUCLEOTIDE SEQUENCE [LARGE SCALE GENOMIC DNA]</scope>
    <source>
        <strain evidence="1">SolTubOtavaFocal</strain>
        <tissue evidence="1">Leaves</tissue>
    </source>
</reference>